<keyword evidence="3" id="KW-0067">ATP-binding</keyword>
<dbReference type="SUPFAM" id="SSF52540">
    <property type="entry name" value="P-loop containing nucleoside triphosphate hydrolases"/>
    <property type="match status" value="1"/>
</dbReference>
<proteinExistence type="predicted"/>
<dbReference type="PANTHER" id="PTHR11669:SF20">
    <property type="entry name" value="REPLICATION FACTOR C SUBUNIT 4"/>
    <property type="match status" value="1"/>
</dbReference>
<dbReference type="InterPro" id="IPR027417">
    <property type="entry name" value="P-loop_NTPase"/>
</dbReference>
<protein>
    <recommendedName>
        <fullName evidence="4">AAA+ ATPase domain-containing protein</fullName>
    </recommendedName>
</protein>
<dbReference type="Gene3D" id="3.40.50.300">
    <property type="entry name" value="P-loop containing nucleotide triphosphate hydrolases"/>
    <property type="match status" value="1"/>
</dbReference>
<dbReference type="EMBL" id="MN740888">
    <property type="protein sequence ID" value="QHU16709.1"/>
    <property type="molecule type" value="Genomic_DNA"/>
</dbReference>
<dbReference type="GO" id="GO:0003677">
    <property type="term" value="F:DNA binding"/>
    <property type="evidence" value="ECO:0007669"/>
    <property type="project" value="InterPro"/>
</dbReference>
<dbReference type="GO" id="GO:0006261">
    <property type="term" value="P:DNA-templated DNA replication"/>
    <property type="evidence" value="ECO:0007669"/>
    <property type="project" value="TreeGrafter"/>
</dbReference>
<dbReference type="InterPro" id="IPR050238">
    <property type="entry name" value="DNA_Rep/Repair_Clamp_Loader"/>
</dbReference>
<name>A0A6C0KGF1_9ZZZZ</name>
<evidence type="ECO:0000313" key="5">
    <source>
        <dbReference type="EMBL" id="QHU16709.1"/>
    </source>
</evidence>
<keyword evidence="1" id="KW-0235">DNA replication</keyword>
<dbReference type="InterPro" id="IPR003593">
    <property type="entry name" value="AAA+_ATPase"/>
</dbReference>
<accession>A0A6C0KGF1</accession>
<evidence type="ECO:0000256" key="1">
    <source>
        <dbReference type="ARBA" id="ARBA00022705"/>
    </source>
</evidence>
<keyword evidence="2" id="KW-0547">Nucleotide-binding</keyword>
<dbReference type="InterPro" id="IPR008921">
    <property type="entry name" value="DNA_pol3_clamp-load_cplx_C"/>
</dbReference>
<dbReference type="GO" id="GO:0006281">
    <property type="term" value="P:DNA repair"/>
    <property type="evidence" value="ECO:0007669"/>
    <property type="project" value="TreeGrafter"/>
</dbReference>
<evidence type="ECO:0000259" key="4">
    <source>
        <dbReference type="SMART" id="SM00382"/>
    </source>
</evidence>
<dbReference type="InterPro" id="IPR041682">
    <property type="entry name" value="AAA_14"/>
</dbReference>
<dbReference type="GO" id="GO:0003689">
    <property type="term" value="F:DNA clamp loader activity"/>
    <property type="evidence" value="ECO:0007669"/>
    <property type="project" value="TreeGrafter"/>
</dbReference>
<dbReference type="Gene3D" id="1.10.8.60">
    <property type="match status" value="1"/>
</dbReference>
<dbReference type="GO" id="GO:0005524">
    <property type="term" value="F:ATP binding"/>
    <property type="evidence" value="ECO:0007669"/>
    <property type="project" value="UniProtKB-KW"/>
</dbReference>
<dbReference type="GO" id="GO:0005663">
    <property type="term" value="C:DNA replication factor C complex"/>
    <property type="evidence" value="ECO:0007669"/>
    <property type="project" value="TreeGrafter"/>
</dbReference>
<evidence type="ECO:0000256" key="3">
    <source>
        <dbReference type="ARBA" id="ARBA00022840"/>
    </source>
</evidence>
<organism evidence="5">
    <name type="scientific">viral metagenome</name>
    <dbReference type="NCBI Taxonomy" id="1070528"/>
    <lineage>
        <taxon>unclassified sequences</taxon>
        <taxon>metagenomes</taxon>
        <taxon>organismal metagenomes</taxon>
    </lineage>
</organism>
<dbReference type="AlphaFoldDB" id="A0A6C0KGF1"/>
<dbReference type="CDD" id="cd00009">
    <property type="entry name" value="AAA"/>
    <property type="match status" value="1"/>
</dbReference>
<sequence length="322" mass="38016">MTNITFINKYKPYYINDFCLDDKLLYTLKILLEIDNLNILFVGNSNSGKTTLLYALIREYYGLKKDASLPENNILFINNLKEQGIQYFRNEMKTFCQSHSSIYGKKKLVIIDDIDNINEQSQQVFRNYIDKYRNNIHFISVCSNIQKVIESIQSRLQLIKLNPPNDSQIENIMNTIIKNENIEIDEESKQYLLLITNGSIRNLINYLEKMYILGEPITIELCKNICSNISFHEFEKYVEHLKQNQLTDAIQLLYNIHDYGYSVIDILDYFFSFTKLTNVIDEETKYRIIPFLCKYITIFHNVHEDCIELALFTNNLANIIHQ</sequence>
<dbReference type="Pfam" id="PF13173">
    <property type="entry name" value="AAA_14"/>
    <property type="match status" value="1"/>
</dbReference>
<feature type="domain" description="AAA+ ATPase" evidence="4">
    <location>
        <begin position="35"/>
        <end position="166"/>
    </location>
</feature>
<reference evidence="5" key="1">
    <citation type="journal article" date="2020" name="Nature">
        <title>Giant virus diversity and host interactions through global metagenomics.</title>
        <authorList>
            <person name="Schulz F."/>
            <person name="Roux S."/>
            <person name="Paez-Espino D."/>
            <person name="Jungbluth S."/>
            <person name="Walsh D.A."/>
            <person name="Denef V.J."/>
            <person name="McMahon K.D."/>
            <person name="Konstantinidis K.T."/>
            <person name="Eloe-Fadrosh E.A."/>
            <person name="Kyrpides N.C."/>
            <person name="Woyke T."/>
        </authorList>
    </citation>
    <scope>NUCLEOTIDE SEQUENCE</scope>
    <source>
        <strain evidence="5">GVMAG-S-3300012000-53</strain>
    </source>
</reference>
<dbReference type="PANTHER" id="PTHR11669">
    <property type="entry name" value="REPLICATION FACTOR C / DNA POLYMERASE III GAMMA-TAU SUBUNIT"/>
    <property type="match status" value="1"/>
</dbReference>
<dbReference type="SUPFAM" id="SSF48019">
    <property type="entry name" value="post-AAA+ oligomerization domain-like"/>
    <property type="match status" value="1"/>
</dbReference>
<dbReference type="SMART" id="SM00382">
    <property type="entry name" value="AAA"/>
    <property type="match status" value="1"/>
</dbReference>
<evidence type="ECO:0000256" key="2">
    <source>
        <dbReference type="ARBA" id="ARBA00022741"/>
    </source>
</evidence>